<evidence type="ECO:0000259" key="12">
    <source>
        <dbReference type="PROSITE" id="PS50862"/>
    </source>
</evidence>
<dbReference type="FunCoup" id="A0A507BDW1">
    <property type="interactions" value="1175"/>
</dbReference>
<dbReference type="SUPFAM" id="SSF55681">
    <property type="entry name" value="Class II aaRS and biotin synthetases"/>
    <property type="match status" value="1"/>
</dbReference>
<comment type="caution">
    <text evidence="13">The sequence shown here is derived from an EMBL/GenBank/DDBJ whole genome shotgun (WGS) entry which is preliminary data.</text>
</comment>
<evidence type="ECO:0000313" key="14">
    <source>
        <dbReference type="Proteomes" id="UP000319257"/>
    </source>
</evidence>
<dbReference type="GO" id="GO:0004815">
    <property type="term" value="F:aspartate-tRNA ligase activity"/>
    <property type="evidence" value="ECO:0007669"/>
    <property type="project" value="UniProtKB-EC"/>
</dbReference>
<evidence type="ECO:0000256" key="4">
    <source>
        <dbReference type="ARBA" id="ARBA00022490"/>
    </source>
</evidence>
<evidence type="ECO:0000313" key="13">
    <source>
        <dbReference type="EMBL" id="TPX17663.1"/>
    </source>
</evidence>
<dbReference type="Gene3D" id="2.40.50.140">
    <property type="entry name" value="Nucleic acid-binding proteins"/>
    <property type="match status" value="1"/>
</dbReference>
<proteinExistence type="inferred from homology"/>
<dbReference type="GO" id="GO:0005524">
    <property type="term" value="F:ATP binding"/>
    <property type="evidence" value="ECO:0007669"/>
    <property type="project" value="UniProtKB-KW"/>
</dbReference>
<dbReference type="InterPro" id="IPR045864">
    <property type="entry name" value="aa-tRNA-synth_II/BPL/LPL"/>
</dbReference>
<dbReference type="OrthoDB" id="372395at2759"/>
<dbReference type="HAMAP" id="MF_02075">
    <property type="entry name" value="Asp_tRNA_synth_type2"/>
    <property type="match status" value="1"/>
</dbReference>
<feature type="region of interest" description="Disordered" evidence="11">
    <location>
        <begin position="210"/>
        <end position="232"/>
    </location>
</feature>
<accession>A0A507BDW1</accession>
<dbReference type="PRINTS" id="PR01042">
    <property type="entry name" value="TRNASYNTHASP"/>
</dbReference>
<evidence type="ECO:0000256" key="1">
    <source>
        <dbReference type="ARBA" id="ARBA00004496"/>
    </source>
</evidence>
<evidence type="ECO:0000256" key="3">
    <source>
        <dbReference type="ARBA" id="ARBA00012841"/>
    </source>
</evidence>
<feature type="domain" description="Aminoacyl-transfer RNA synthetases class-II family profile" evidence="12">
    <location>
        <begin position="268"/>
        <end position="600"/>
    </location>
</feature>
<organism evidence="13 14">
    <name type="scientific">Thyridium curvatum</name>
    <dbReference type="NCBI Taxonomy" id="1093900"/>
    <lineage>
        <taxon>Eukaryota</taxon>
        <taxon>Fungi</taxon>
        <taxon>Dikarya</taxon>
        <taxon>Ascomycota</taxon>
        <taxon>Pezizomycotina</taxon>
        <taxon>Sordariomycetes</taxon>
        <taxon>Sordariomycetidae</taxon>
        <taxon>Thyridiales</taxon>
        <taxon>Thyridiaceae</taxon>
        <taxon>Thyridium</taxon>
    </lineage>
</organism>
<comment type="similarity">
    <text evidence="2">Belongs to the class-II aminoacyl-tRNA synthetase family. Type 2 subfamily.</text>
</comment>
<evidence type="ECO:0000256" key="11">
    <source>
        <dbReference type="SAM" id="MobiDB-lite"/>
    </source>
</evidence>
<evidence type="ECO:0000256" key="10">
    <source>
        <dbReference type="ARBA" id="ARBA00047904"/>
    </source>
</evidence>
<dbReference type="Pfam" id="PF00152">
    <property type="entry name" value="tRNA-synt_2"/>
    <property type="match status" value="2"/>
</dbReference>
<keyword evidence="14" id="KW-1185">Reference proteome</keyword>
<comment type="catalytic activity">
    <reaction evidence="10">
        <text>tRNA(Asp) + L-aspartate + ATP = L-aspartyl-tRNA(Asp) + AMP + diphosphate</text>
        <dbReference type="Rhea" id="RHEA:19649"/>
        <dbReference type="Rhea" id="RHEA-COMP:9660"/>
        <dbReference type="Rhea" id="RHEA-COMP:9678"/>
        <dbReference type="ChEBI" id="CHEBI:29991"/>
        <dbReference type="ChEBI" id="CHEBI:30616"/>
        <dbReference type="ChEBI" id="CHEBI:33019"/>
        <dbReference type="ChEBI" id="CHEBI:78442"/>
        <dbReference type="ChEBI" id="CHEBI:78516"/>
        <dbReference type="ChEBI" id="CHEBI:456215"/>
        <dbReference type="EC" id="6.1.1.12"/>
    </reaction>
</comment>
<dbReference type="InParanoid" id="A0A507BDW1"/>
<feature type="region of interest" description="Disordered" evidence="11">
    <location>
        <begin position="1"/>
        <end position="27"/>
    </location>
</feature>
<name>A0A507BDW1_9PEZI</name>
<dbReference type="InterPro" id="IPR006195">
    <property type="entry name" value="aa-tRNA-synth_II"/>
</dbReference>
<evidence type="ECO:0000256" key="9">
    <source>
        <dbReference type="ARBA" id="ARBA00023146"/>
    </source>
</evidence>
<comment type="subcellular location">
    <subcellularLocation>
        <location evidence="1">Cytoplasm</location>
    </subcellularLocation>
</comment>
<dbReference type="GO" id="GO:0006422">
    <property type="term" value="P:aspartyl-tRNA aminoacylation"/>
    <property type="evidence" value="ECO:0007669"/>
    <property type="project" value="InterPro"/>
</dbReference>
<evidence type="ECO:0000256" key="6">
    <source>
        <dbReference type="ARBA" id="ARBA00022741"/>
    </source>
</evidence>
<dbReference type="EC" id="6.1.1.12" evidence="3"/>
<dbReference type="EMBL" id="SKBQ01000132">
    <property type="protein sequence ID" value="TPX17663.1"/>
    <property type="molecule type" value="Genomic_DNA"/>
</dbReference>
<dbReference type="InterPro" id="IPR004364">
    <property type="entry name" value="Aa-tRNA-synt_II"/>
</dbReference>
<dbReference type="CDD" id="cd04320">
    <property type="entry name" value="AspRS_cyto_N"/>
    <property type="match status" value="1"/>
</dbReference>
<dbReference type="GO" id="GO:0005829">
    <property type="term" value="C:cytosol"/>
    <property type="evidence" value="ECO:0007669"/>
    <property type="project" value="TreeGrafter"/>
</dbReference>
<keyword evidence="6" id="KW-0547">Nucleotide-binding</keyword>
<keyword evidence="8" id="KW-0648">Protein biosynthesis</keyword>
<protein>
    <recommendedName>
        <fullName evidence="3">aspartate--tRNA ligase</fullName>
        <ecNumber evidence="3">6.1.1.12</ecNumber>
    </recommendedName>
</protein>
<feature type="compositionally biased region" description="Low complexity" evidence="11">
    <location>
        <begin position="223"/>
        <end position="232"/>
    </location>
</feature>
<keyword evidence="5" id="KW-0436">Ligase</keyword>
<reference evidence="13 14" key="1">
    <citation type="submission" date="2019-06" db="EMBL/GenBank/DDBJ databases">
        <title>Draft genome sequence of the filamentous fungus Phialemoniopsis curvata isolated from diesel fuel.</title>
        <authorList>
            <person name="Varaljay V.A."/>
            <person name="Lyon W.J."/>
            <person name="Crouch A.L."/>
            <person name="Drake C.E."/>
            <person name="Hollomon J.M."/>
            <person name="Nadeau L.J."/>
            <person name="Nunn H.S."/>
            <person name="Stevenson B.S."/>
            <person name="Bojanowski C.L."/>
            <person name="Crookes-Goodson W.J."/>
        </authorList>
    </citation>
    <scope>NUCLEOTIDE SEQUENCE [LARGE SCALE GENOMIC DNA]</scope>
    <source>
        <strain evidence="13 14">D216</strain>
    </source>
</reference>
<dbReference type="PANTHER" id="PTHR43450">
    <property type="entry name" value="ASPARTYL-TRNA SYNTHETASE"/>
    <property type="match status" value="1"/>
</dbReference>
<evidence type="ECO:0000256" key="2">
    <source>
        <dbReference type="ARBA" id="ARBA00005312"/>
    </source>
</evidence>
<evidence type="ECO:0000256" key="8">
    <source>
        <dbReference type="ARBA" id="ARBA00022917"/>
    </source>
</evidence>
<keyword evidence="7" id="KW-0067">ATP-binding</keyword>
<dbReference type="GO" id="GO:0017101">
    <property type="term" value="C:aminoacyl-tRNA synthetase multienzyme complex"/>
    <property type="evidence" value="ECO:0007669"/>
    <property type="project" value="TreeGrafter"/>
</dbReference>
<keyword evidence="9" id="KW-0030">Aminoacyl-tRNA synthetase</keyword>
<gene>
    <name evidence="13" type="ORF">E0L32_012042</name>
</gene>
<dbReference type="Proteomes" id="UP000319257">
    <property type="component" value="Unassembled WGS sequence"/>
</dbReference>
<dbReference type="InterPro" id="IPR012340">
    <property type="entry name" value="NA-bd_OB-fold"/>
</dbReference>
<dbReference type="GeneID" id="41979489"/>
<evidence type="ECO:0000256" key="5">
    <source>
        <dbReference type="ARBA" id="ARBA00022598"/>
    </source>
</evidence>
<keyword evidence="4" id="KW-0963">Cytoplasm</keyword>
<dbReference type="RefSeq" id="XP_030999374.1">
    <property type="nucleotide sequence ID" value="XM_031134839.1"/>
</dbReference>
<dbReference type="PROSITE" id="PS50862">
    <property type="entry name" value="AA_TRNA_LIGASE_II"/>
    <property type="match status" value="1"/>
</dbReference>
<dbReference type="PANTHER" id="PTHR43450:SF1">
    <property type="entry name" value="ASPARTATE--TRNA LIGASE, CYTOPLASMIC"/>
    <property type="match status" value="1"/>
</dbReference>
<dbReference type="InterPro" id="IPR004523">
    <property type="entry name" value="Asp-tRNA_synthase_2"/>
</dbReference>
<feature type="compositionally biased region" description="Basic and acidic residues" evidence="11">
    <location>
        <begin position="210"/>
        <end position="222"/>
    </location>
</feature>
<dbReference type="GO" id="GO:0003723">
    <property type="term" value="F:RNA binding"/>
    <property type="evidence" value="ECO:0007669"/>
    <property type="project" value="TreeGrafter"/>
</dbReference>
<dbReference type="STRING" id="1093900.A0A507BDW1"/>
<dbReference type="InterPro" id="IPR002312">
    <property type="entry name" value="Asp/Asn-tRNA-synth_IIb"/>
</dbReference>
<dbReference type="AlphaFoldDB" id="A0A507BDW1"/>
<evidence type="ECO:0000256" key="7">
    <source>
        <dbReference type="ARBA" id="ARBA00022840"/>
    </source>
</evidence>
<dbReference type="Gene3D" id="3.30.930.10">
    <property type="entry name" value="Bira Bifunctional Protein, Domain 2"/>
    <property type="match status" value="2"/>
</dbReference>
<dbReference type="SUPFAM" id="SSF50249">
    <property type="entry name" value="Nucleic acid-binding proteins"/>
    <property type="match status" value="1"/>
</dbReference>
<sequence>MDPKAPEAGAADAGPSKSALKKAEAKAKKEALKAQRAAERAATQVAAIQLDDPSKDFYGRVTPTSPAAFSPDAREAHLRDLGAEHEGKSVIIRGWLQNSRIQSAKMAFIELREEGNWAVQGVVLASAPDAPEGTHPVSRPMVKYIGSTNAESFVAVEAVVKKPYEPVKSCRVADWELHLTRFFLVAPAPAMLGLTMAAANRAVTNFSDEEVKPAAEGEEAAKPAEAAAESGPAPAASMLTHLDNIAMHKRAPVQQAIADIRMEAKHLFRSYLRERGFKEFEPPCLIGASSEGGANVFRLPYFNQEAFLAQSPQFYKQFEIAGGRKRVFSIGPVFRAENSNTPRHMTEFTGLDLEMEIKEDYTEVRDMLEGVLLHMFRSLQENCKEEIALVRSVYPSEDILLPEPGKEVRLTFAEGQKLLREEGPEEFRNVSDDEDMSTPQEKALGALVRKKFNTDFYVLDKFPETARPFYAKLDPLHEPKEGGAKLCLAYDFCLRGQEILSVRPLPPFRYKFETNQLILESYQGGQRINDPDELEERIRAKGIDPKSPGICDYVDVFRQVGVPPHGGGGIGLDRVVAWLLALPSVHLASYYPRTPKRLLP</sequence>